<dbReference type="OrthoDB" id="5314201at2759"/>
<evidence type="ECO:0008006" key="3">
    <source>
        <dbReference type="Google" id="ProtNLM"/>
    </source>
</evidence>
<organism evidence="1 2">
    <name type="scientific">Trichodelitschia bisporula</name>
    <dbReference type="NCBI Taxonomy" id="703511"/>
    <lineage>
        <taxon>Eukaryota</taxon>
        <taxon>Fungi</taxon>
        <taxon>Dikarya</taxon>
        <taxon>Ascomycota</taxon>
        <taxon>Pezizomycotina</taxon>
        <taxon>Dothideomycetes</taxon>
        <taxon>Dothideomycetes incertae sedis</taxon>
        <taxon>Phaeotrichales</taxon>
        <taxon>Phaeotrichaceae</taxon>
        <taxon>Trichodelitschia</taxon>
    </lineage>
</organism>
<reference evidence="1" key="1">
    <citation type="journal article" date="2020" name="Stud. Mycol.">
        <title>101 Dothideomycetes genomes: a test case for predicting lifestyles and emergence of pathogens.</title>
        <authorList>
            <person name="Haridas S."/>
            <person name="Albert R."/>
            <person name="Binder M."/>
            <person name="Bloem J."/>
            <person name="Labutti K."/>
            <person name="Salamov A."/>
            <person name="Andreopoulos B."/>
            <person name="Baker S."/>
            <person name="Barry K."/>
            <person name="Bills G."/>
            <person name="Bluhm B."/>
            <person name="Cannon C."/>
            <person name="Castanera R."/>
            <person name="Culley D."/>
            <person name="Daum C."/>
            <person name="Ezra D."/>
            <person name="Gonzalez J."/>
            <person name="Henrissat B."/>
            <person name="Kuo A."/>
            <person name="Liang C."/>
            <person name="Lipzen A."/>
            <person name="Lutzoni F."/>
            <person name="Magnuson J."/>
            <person name="Mondo S."/>
            <person name="Nolan M."/>
            <person name="Ohm R."/>
            <person name="Pangilinan J."/>
            <person name="Park H.-J."/>
            <person name="Ramirez L."/>
            <person name="Alfaro M."/>
            <person name="Sun H."/>
            <person name="Tritt A."/>
            <person name="Yoshinaga Y."/>
            <person name="Zwiers L.-H."/>
            <person name="Turgeon B."/>
            <person name="Goodwin S."/>
            <person name="Spatafora J."/>
            <person name="Crous P."/>
            <person name="Grigoriev I."/>
        </authorList>
    </citation>
    <scope>NUCLEOTIDE SEQUENCE</scope>
    <source>
        <strain evidence="1">CBS 262.69</strain>
    </source>
</reference>
<proteinExistence type="predicted"/>
<protein>
    <recommendedName>
        <fullName evidence="3">HAUS augmin-like complex subunit 3 N-terminal domain-containing protein</fullName>
    </recommendedName>
</protein>
<keyword evidence="2" id="KW-1185">Reference proteome</keyword>
<dbReference type="Proteomes" id="UP000799640">
    <property type="component" value="Unassembled WGS sequence"/>
</dbReference>
<evidence type="ECO:0000313" key="1">
    <source>
        <dbReference type="EMBL" id="KAF2403412.1"/>
    </source>
</evidence>
<dbReference type="AlphaFoldDB" id="A0A6G1I567"/>
<gene>
    <name evidence="1" type="ORF">EJ06DRAFT_579457</name>
</gene>
<sequence length="511" mass="56314">MKSGEAQQRLLTVLKERNINIGPDDVAWAFESPRTRDEVTVWIEEYLDSLTLLTEDEYELYNAIGYSRAQAELAAATSGTRALSDSDLKAAIESLTKSTNAIEKHAKALEVQKEALLALKAQELDASAYSPTRQSQELENNRLEFALEDMRSSTEELLVEAEKQTQRSIAQLSSVSNERMSADNQVLDAISKLAPKALAADSDQLTPETVEKMCQALVELREQEAKARMDATLQVLLSEYASKTAEDADKDEGAAERDELQTEFNTLREEIGSVVRMVVGHELREPLIDIIRRSADQAAASRRNWFDYITSTFEHMVGQLESTNAQATELLEYDSALREIRTAFKTTATEIPLVPGKPGADSAPNTPLRGLSLKPKARDEKLAGGTVHQVLRRFDVGSGAGYDVEEAKAELAKVATEAISKLQAQYASAEAVTLEAISNSLEENKRHLDAILARIYSNSKYGTIRLTDQGLESELQELDQSVAQLAEALEKAPIEKQAAQIQVGKLKAKWG</sequence>
<accession>A0A6G1I567</accession>
<dbReference type="EMBL" id="ML996689">
    <property type="protein sequence ID" value="KAF2403412.1"/>
    <property type="molecule type" value="Genomic_DNA"/>
</dbReference>
<name>A0A6G1I567_9PEZI</name>
<evidence type="ECO:0000313" key="2">
    <source>
        <dbReference type="Proteomes" id="UP000799640"/>
    </source>
</evidence>